<dbReference type="RefSeq" id="WP_283752549.1">
    <property type="nucleotide sequence ID" value="NZ_JAQOSP010000036.1"/>
</dbReference>
<dbReference type="EMBL" id="JAQOSP010000036">
    <property type="protein sequence ID" value="MDJ1168786.1"/>
    <property type="molecule type" value="Genomic_DNA"/>
</dbReference>
<dbReference type="Pfam" id="PF07862">
    <property type="entry name" value="Nif11"/>
    <property type="match status" value="1"/>
</dbReference>
<evidence type="ECO:0000313" key="2">
    <source>
        <dbReference type="EMBL" id="MDJ1168786.1"/>
    </source>
</evidence>
<feature type="domain" description="Nif11" evidence="1">
    <location>
        <begin position="1"/>
        <end position="51"/>
    </location>
</feature>
<proteinExistence type="predicted"/>
<protein>
    <submittedName>
        <fullName evidence="2">Nif11-like leader peptide family natural product</fullName>
    </submittedName>
</protein>
<dbReference type="InterPro" id="IPR012903">
    <property type="entry name" value="Nif11"/>
</dbReference>
<accession>A0ABT7AR52</accession>
<evidence type="ECO:0000313" key="3">
    <source>
        <dbReference type="Proteomes" id="UP001235303"/>
    </source>
</evidence>
<evidence type="ECO:0000259" key="1">
    <source>
        <dbReference type="Pfam" id="PF07862"/>
    </source>
</evidence>
<organism evidence="2 3">
    <name type="scientific">Roseofilum acuticapitatum BLCC-M154</name>
    <dbReference type="NCBI Taxonomy" id="3022444"/>
    <lineage>
        <taxon>Bacteria</taxon>
        <taxon>Bacillati</taxon>
        <taxon>Cyanobacteriota</taxon>
        <taxon>Cyanophyceae</taxon>
        <taxon>Desertifilales</taxon>
        <taxon>Desertifilaceae</taxon>
        <taxon>Roseofilum</taxon>
        <taxon>Roseofilum acuticapitatum</taxon>
    </lineage>
</organism>
<gene>
    <name evidence="2" type="ORF">PMG71_05055</name>
</gene>
<reference evidence="2 3" key="1">
    <citation type="submission" date="2023-01" db="EMBL/GenBank/DDBJ databases">
        <title>Novel diversity within Roseofilum (Cyanobacteria; Desertifilaceae) from marine benthic mats with descriptions of four novel species.</title>
        <authorList>
            <person name="Wang Y."/>
            <person name="Berthold D.E."/>
            <person name="Hu J."/>
            <person name="Lefler F.W."/>
            <person name="Laughinghouse H.D. IV."/>
        </authorList>
    </citation>
    <scope>NUCLEOTIDE SEQUENCE [LARGE SCALE GENOMIC DNA]</scope>
    <source>
        <strain evidence="2 3">BLCC-M154</strain>
    </source>
</reference>
<keyword evidence="3" id="KW-1185">Reference proteome</keyword>
<comment type="caution">
    <text evidence="2">The sequence shown here is derived from an EMBL/GenBank/DDBJ whole genome shotgun (WGS) entry which is preliminary data.</text>
</comment>
<sequence>MSVQNALQFIQQFRADKQLKTLLLATCKSPDLESFVNLGSNLGLHFTVAELEQAHKHDWAMRGLLYSQDNWQ</sequence>
<name>A0ABT7AR52_9CYAN</name>
<dbReference type="Proteomes" id="UP001235303">
    <property type="component" value="Unassembled WGS sequence"/>
</dbReference>